<gene>
    <name evidence="2" type="ORF">D0Y96_16980</name>
</gene>
<dbReference type="EMBL" id="QVQT01000006">
    <property type="protein sequence ID" value="RFU15365.1"/>
    <property type="molecule type" value="Genomic_DNA"/>
</dbReference>
<organism evidence="2 3">
    <name type="scientific">Paracidobacterium acidisoli</name>
    <dbReference type="NCBI Taxonomy" id="2303751"/>
    <lineage>
        <taxon>Bacteria</taxon>
        <taxon>Pseudomonadati</taxon>
        <taxon>Acidobacteriota</taxon>
        <taxon>Terriglobia</taxon>
        <taxon>Terriglobales</taxon>
        <taxon>Acidobacteriaceae</taxon>
        <taxon>Paracidobacterium</taxon>
    </lineage>
</organism>
<dbReference type="OrthoDB" id="120023at2"/>
<reference evidence="2 3" key="1">
    <citation type="submission" date="2018-08" db="EMBL/GenBank/DDBJ databases">
        <title>Acidipila sp. 4G-K13, an acidobacterium isolated from forest soil.</title>
        <authorList>
            <person name="Gao Z.-H."/>
            <person name="Qiu L.-H."/>
        </authorList>
    </citation>
    <scope>NUCLEOTIDE SEQUENCE [LARGE SCALE GENOMIC DNA]</scope>
    <source>
        <strain evidence="2 3">4G-K13</strain>
    </source>
</reference>
<evidence type="ECO:0000313" key="2">
    <source>
        <dbReference type="EMBL" id="RFU15365.1"/>
    </source>
</evidence>
<dbReference type="RefSeq" id="WP_117302275.1">
    <property type="nucleotide sequence ID" value="NZ_QVQT02000006.1"/>
</dbReference>
<evidence type="ECO:0000256" key="1">
    <source>
        <dbReference type="SAM" id="SignalP"/>
    </source>
</evidence>
<dbReference type="Proteomes" id="UP000264702">
    <property type="component" value="Unassembled WGS sequence"/>
</dbReference>
<keyword evidence="3" id="KW-1185">Reference proteome</keyword>
<sequence>MRFVAVIAVIALLPVPFASAGNLDEKIPDAQQLAALEVRAAEASPREQCYLYAELVHSMTEIATIQLQQGQGAQASASLESARSYAAKLQTGLVNNARKLKNAEILIRHTAFRLKELMMGASLDDRPTMEATLQQLNTVEARMMMQVFQK</sequence>
<proteinExistence type="predicted"/>
<keyword evidence="1" id="KW-0732">Signal</keyword>
<feature type="chain" id="PRO_5016779414" evidence="1">
    <location>
        <begin position="21"/>
        <end position="150"/>
    </location>
</feature>
<evidence type="ECO:0000313" key="3">
    <source>
        <dbReference type="Proteomes" id="UP000264702"/>
    </source>
</evidence>
<comment type="caution">
    <text evidence="2">The sequence shown here is derived from an EMBL/GenBank/DDBJ whole genome shotgun (WGS) entry which is preliminary data.</text>
</comment>
<accession>A0A372IKH0</accession>
<protein>
    <submittedName>
        <fullName evidence="2">Uncharacterized protein</fullName>
    </submittedName>
</protein>
<feature type="signal peptide" evidence="1">
    <location>
        <begin position="1"/>
        <end position="20"/>
    </location>
</feature>
<dbReference type="AlphaFoldDB" id="A0A372IKH0"/>
<name>A0A372IKH0_9BACT</name>